<accession>A0ABY8GVV0</accession>
<organism evidence="1 2">
    <name type="scientific">Achromobacter spanius</name>
    <dbReference type="NCBI Taxonomy" id="217203"/>
    <lineage>
        <taxon>Bacteria</taxon>
        <taxon>Pseudomonadati</taxon>
        <taxon>Pseudomonadota</taxon>
        <taxon>Betaproteobacteria</taxon>
        <taxon>Burkholderiales</taxon>
        <taxon>Alcaligenaceae</taxon>
        <taxon>Achromobacter</taxon>
    </lineage>
</organism>
<dbReference type="EMBL" id="CP121261">
    <property type="protein sequence ID" value="WFP08999.1"/>
    <property type="molecule type" value="Genomic_DNA"/>
</dbReference>
<keyword evidence="2" id="KW-1185">Reference proteome</keyword>
<reference evidence="1 2" key="1">
    <citation type="submission" date="2023-03" db="EMBL/GenBank/DDBJ databases">
        <title>Achromobacter spanius LIG8.</title>
        <authorList>
            <person name="Shrestha S."/>
        </authorList>
    </citation>
    <scope>NUCLEOTIDE SEQUENCE [LARGE SCALE GENOMIC DNA]</scope>
    <source>
        <strain evidence="1 2">LIG8</strain>
    </source>
</reference>
<dbReference type="Proteomes" id="UP001214170">
    <property type="component" value="Chromosome"/>
</dbReference>
<evidence type="ECO:0000313" key="2">
    <source>
        <dbReference type="Proteomes" id="UP001214170"/>
    </source>
</evidence>
<name>A0ABY8GVV0_9BURK</name>
<protein>
    <submittedName>
        <fullName evidence="1">Uncharacterized protein</fullName>
    </submittedName>
</protein>
<gene>
    <name evidence="1" type="ORF">P8T11_03695</name>
</gene>
<proteinExistence type="predicted"/>
<dbReference type="PROSITE" id="PS51318">
    <property type="entry name" value="TAT"/>
    <property type="match status" value="1"/>
</dbReference>
<dbReference type="RefSeq" id="WP_268078225.1">
    <property type="nucleotide sequence ID" value="NZ_CP106885.1"/>
</dbReference>
<sequence length="74" mass="8220">MSLRHTRRSFNRLTVYGAALIGSHALWPQARAEEKADVPWIYDNPHLSGNFVPVERRAGRAVFGSFAHPAPPAP</sequence>
<dbReference type="InterPro" id="IPR006311">
    <property type="entry name" value="TAT_signal"/>
</dbReference>
<evidence type="ECO:0000313" key="1">
    <source>
        <dbReference type="EMBL" id="WFP08999.1"/>
    </source>
</evidence>